<accession>A0AAE1DQX3</accession>
<keyword evidence="2" id="KW-1185">Reference proteome</keyword>
<evidence type="ECO:0000313" key="2">
    <source>
        <dbReference type="Proteomes" id="UP001283361"/>
    </source>
</evidence>
<comment type="caution">
    <text evidence="1">The sequence shown here is derived from an EMBL/GenBank/DDBJ whole genome shotgun (WGS) entry which is preliminary data.</text>
</comment>
<dbReference type="EMBL" id="JAWDGP010002956">
    <property type="protein sequence ID" value="KAK3778438.1"/>
    <property type="molecule type" value="Genomic_DNA"/>
</dbReference>
<sequence length="96" mass="10451">MPILSRGRCAHQLATKLLSGGAKWCGLLRASSKFRIEWPEAWRTSPVGLPQTRIFTETPGDVFSGLTSSKKIVQSGRMLHQLIKNVGGEEGTSQNG</sequence>
<organism evidence="1 2">
    <name type="scientific">Elysia crispata</name>
    <name type="common">lettuce slug</name>
    <dbReference type="NCBI Taxonomy" id="231223"/>
    <lineage>
        <taxon>Eukaryota</taxon>
        <taxon>Metazoa</taxon>
        <taxon>Spiralia</taxon>
        <taxon>Lophotrochozoa</taxon>
        <taxon>Mollusca</taxon>
        <taxon>Gastropoda</taxon>
        <taxon>Heterobranchia</taxon>
        <taxon>Euthyneura</taxon>
        <taxon>Panpulmonata</taxon>
        <taxon>Sacoglossa</taxon>
        <taxon>Placobranchoidea</taxon>
        <taxon>Plakobranchidae</taxon>
        <taxon>Elysia</taxon>
    </lineage>
</organism>
<dbReference type="Proteomes" id="UP001283361">
    <property type="component" value="Unassembled WGS sequence"/>
</dbReference>
<evidence type="ECO:0000313" key="1">
    <source>
        <dbReference type="EMBL" id="KAK3778438.1"/>
    </source>
</evidence>
<protein>
    <submittedName>
        <fullName evidence="1">Uncharacterized protein</fullName>
    </submittedName>
</protein>
<gene>
    <name evidence="1" type="ORF">RRG08_014065</name>
</gene>
<name>A0AAE1DQX3_9GAST</name>
<proteinExistence type="predicted"/>
<dbReference type="AlphaFoldDB" id="A0AAE1DQX3"/>
<reference evidence="1" key="1">
    <citation type="journal article" date="2023" name="G3 (Bethesda)">
        <title>A reference genome for the long-term kleptoplast-retaining sea slug Elysia crispata morphotype clarki.</title>
        <authorList>
            <person name="Eastman K.E."/>
            <person name="Pendleton A.L."/>
            <person name="Shaikh M.A."/>
            <person name="Suttiyut T."/>
            <person name="Ogas R."/>
            <person name="Tomko P."/>
            <person name="Gavelis G."/>
            <person name="Widhalm J.R."/>
            <person name="Wisecaver J.H."/>
        </authorList>
    </citation>
    <scope>NUCLEOTIDE SEQUENCE</scope>
    <source>
        <strain evidence="1">ECLA1</strain>
    </source>
</reference>